<dbReference type="RefSeq" id="XP_025427276.1">
    <property type="nucleotide sequence ID" value="XM_025576543.1"/>
</dbReference>
<evidence type="ECO:0000313" key="2">
    <source>
        <dbReference type="EMBL" id="PYH41294.1"/>
    </source>
</evidence>
<feature type="compositionally biased region" description="Polar residues" evidence="1">
    <location>
        <begin position="35"/>
        <end position="54"/>
    </location>
</feature>
<evidence type="ECO:0000256" key="1">
    <source>
        <dbReference type="SAM" id="MobiDB-lite"/>
    </source>
</evidence>
<feature type="compositionally biased region" description="Polar residues" evidence="1">
    <location>
        <begin position="60"/>
        <end position="78"/>
    </location>
</feature>
<sequence>MPNPNPVRRVASLMKETLRTNATRSAIWLQKKRTGQSSSSGATRPFSSTISSDQTKGRQLGTTMENTPQNENNQASQTGEEHRLPLPLVMLLETLLSREDFSLAMTLADEHAPEVVYIVVDGPEQLPAEQQQQQQPPRWMIDRSYRDNGKALVIDRDGWRTQWTRGEELFVPEIYDGIAWAAEAAITSIRVCYPEGLRWTGLVEIYPVRIVEST</sequence>
<proteinExistence type="predicted"/>
<feature type="region of interest" description="Disordered" evidence="1">
    <location>
        <begin position="24"/>
        <end position="82"/>
    </location>
</feature>
<name>A0A318Z4E0_9EURO</name>
<dbReference type="EMBL" id="KZ821266">
    <property type="protein sequence ID" value="PYH41294.1"/>
    <property type="molecule type" value="Genomic_DNA"/>
</dbReference>
<gene>
    <name evidence="2" type="ORF">BP01DRAFT_369189</name>
</gene>
<evidence type="ECO:0000313" key="3">
    <source>
        <dbReference type="Proteomes" id="UP000248349"/>
    </source>
</evidence>
<reference evidence="2 3" key="1">
    <citation type="submission" date="2016-12" db="EMBL/GenBank/DDBJ databases">
        <title>The genomes of Aspergillus section Nigri reveals drivers in fungal speciation.</title>
        <authorList>
            <consortium name="DOE Joint Genome Institute"/>
            <person name="Vesth T.C."/>
            <person name="Nybo J."/>
            <person name="Theobald S."/>
            <person name="Brandl J."/>
            <person name="Frisvad J.C."/>
            <person name="Nielsen K.F."/>
            <person name="Lyhne E.K."/>
            <person name="Kogle M.E."/>
            <person name="Kuo A."/>
            <person name="Riley R."/>
            <person name="Clum A."/>
            <person name="Nolan M."/>
            <person name="Lipzen A."/>
            <person name="Salamov A."/>
            <person name="Henrissat B."/>
            <person name="Wiebenga A."/>
            <person name="De Vries R.P."/>
            <person name="Grigoriev I.V."/>
            <person name="Mortensen U.H."/>
            <person name="Andersen M.R."/>
            <person name="Baker S.E."/>
        </authorList>
    </citation>
    <scope>NUCLEOTIDE SEQUENCE [LARGE SCALE GENOMIC DNA]</scope>
    <source>
        <strain evidence="2 3">JOP 1030-1</strain>
    </source>
</reference>
<dbReference type="AlphaFoldDB" id="A0A318Z4E0"/>
<dbReference type="Proteomes" id="UP000248349">
    <property type="component" value="Unassembled WGS sequence"/>
</dbReference>
<accession>A0A318Z4E0</accession>
<organism evidence="2 3">
    <name type="scientific">Aspergillus saccharolyticus JOP 1030-1</name>
    <dbReference type="NCBI Taxonomy" id="1450539"/>
    <lineage>
        <taxon>Eukaryota</taxon>
        <taxon>Fungi</taxon>
        <taxon>Dikarya</taxon>
        <taxon>Ascomycota</taxon>
        <taxon>Pezizomycotina</taxon>
        <taxon>Eurotiomycetes</taxon>
        <taxon>Eurotiomycetidae</taxon>
        <taxon>Eurotiales</taxon>
        <taxon>Aspergillaceae</taxon>
        <taxon>Aspergillus</taxon>
        <taxon>Aspergillus subgen. Circumdati</taxon>
    </lineage>
</organism>
<protein>
    <submittedName>
        <fullName evidence="2">Uncharacterized protein</fullName>
    </submittedName>
</protein>
<keyword evidence="3" id="KW-1185">Reference proteome</keyword>
<dbReference type="GeneID" id="37077772"/>